<protein>
    <submittedName>
        <fullName evidence="6">Transcriptional regulator, TetR family</fullName>
    </submittedName>
</protein>
<dbReference type="InterPro" id="IPR009057">
    <property type="entry name" value="Homeodomain-like_sf"/>
</dbReference>
<dbReference type="GO" id="GO:0003677">
    <property type="term" value="F:DNA binding"/>
    <property type="evidence" value="ECO:0007669"/>
    <property type="project" value="UniProtKB-UniRule"/>
</dbReference>
<dbReference type="SUPFAM" id="SSF46689">
    <property type="entry name" value="Homeodomain-like"/>
    <property type="match status" value="1"/>
</dbReference>
<evidence type="ECO:0000259" key="5">
    <source>
        <dbReference type="PROSITE" id="PS50977"/>
    </source>
</evidence>
<evidence type="ECO:0000256" key="1">
    <source>
        <dbReference type="ARBA" id="ARBA00023015"/>
    </source>
</evidence>
<gene>
    <name evidence="6" type="ORF">SAMN02982919_01956</name>
</gene>
<evidence type="ECO:0000313" key="6">
    <source>
        <dbReference type="EMBL" id="SER21219.1"/>
    </source>
</evidence>
<dbReference type="RefSeq" id="WP_091456624.1">
    <property type="nucleotide sequence ID" value="NZ_FOGD01000005.1"/>
</dbReference>
<evidence type="ECO:0000256" key="3">
    <source>
        <dbReference type="ARBA" id="ARBA00023163"/>
    </source>
</evidence>
<feature type="DNA-binding region" description="H-T-H motif" evidence="4">
    <location>
        <begin position="47"/>
        <end position="66"/>
    </location>
</feature>
<reference evidence="6 7" key="1">
    <citation type="submission" date="2016-10" db="EMBL/GenBank/DDBJ databases">
        <authorList>
            <person name="de Groot N.N."/>
        </authorList>
    </citation>
    <scope>NUCLEOTIDE SEQUENCE [LARGE SCALE GENOMIC DNA]</scope>
    <source>
        <strain evidence="6 7">ATCC 35958</strain>
    </source>
</reference>
<evidence type="ECO:0000256" key="4">
    <source>
        <dbReference type="PROSITE-ProRule" id="PRU00335"/>
    </source>
</evidence>
<dbReference type="Proteomes" id="UP000199766">
    <property type="component" value="Unassembled WGS sequence"/>
</dbReference>
<dbReference type="PANTHER" id="PTHR47506">
    <property type="entry name" value="TRANSCRIPTIONAL REGULATORY PROTEIN"/>
    <property type="match status" value="1"/>
</dbReference>
<organism evidence="6 7">
    <name type="scientific">Giesbergeria anulus</name>
    <dbReference type="NCBI Taxonomy" id="180197"/>
    <lineage>
        <taxon>Bacteria</taxon>
        <taxon>Pseudomonadati</taxon>
        <taxon>Pseudomonadota</taxon>
        <taxon>Betaproteobacteria</taxon>
        <taxon>Burkholderiales</taxon>
        <taxon>Comamonadaceae</taxon>
        <taxon>Giesbergeria</taxon>
    </lineage>
</organism>
<dbReference type="STRING" id="180197.SAMN02982919_01956"/>
<sequence length="203" mass="23149">MPHPPASSADAAHDVSASAPAKVQLTPADWIAAATHVLRDKSIDAVRVDVLAKVLNVTRGSFYWHFKDRNDLLERVLQRWRDAATEQIIERFEKTPPEQRIREFLTLPFRGQTAQNSASIELAIRAWARRDALARQAVETIDSHRLAYIAQCFGELGFSPEEAKMRAFLVYGYMVNESLLRTQGNEQERYARRAFVERTVLAR</sequence>
<dbReference type="PANTHER" id="PTHR47506:SF6">
    <property type="entry name" value="HTH-TYPE TRANSCRIPTIONAL REPRESSOR NEMR"/>
    <property type="match status" value="1"/>
</dbReference>
<dbReference type="EMBL" id="FOGD01000005">
    <property type="protein sequence ID" value="SER21219.1"/>
    <property type="molecule type" value="Genomic_DNA"/>
</dbReference>
<dbReference type="Gene3D" id="1.10.357.10">
    <property type="entry name" value="Tetracycline Repressor, domain 2"/>
    <property type="match status" value="1"/>
</dbReference>
<dbReference type="InterPro" id="IPR001647">
    <property type="entry name" value="HTH_TetR"/>
</dbReference>
<keyword evidence="2 4" id="KW-0238">DNA-binding</keyword>
<dbReference type="AlphaFoldDB" id="A0A1H9MCI8"/>
<evidence type="ECO:0000313" key="7">
    <source>
        <dbReference type="Proteomes" id="UP000199766"/>
    </source>
</evidence>
<keyword evidence="3" id="KW-0804">Transcription</keyword>
<evidence type="ECO:0000256" key="2">
    <source>
        <dbReference type="ARBA" id="ARBA00023125"/>
    </source>
</evidence>
<dbReference type="OrthoDB" id="9798857at2"/>
<dbReference type="PROSITE" id="PS50977">
    <property type="entry name" value="HTH_TETR_2"/>
    <property type="match status" value="1"/>
</dbReference>
<keyword evidence="1" id="KW-0805">Transcription regulation</keyword>
<accession>A0A1H9MCI8</accession>
<dbReference type="Pfam" id="PF00440">
    <property type="entry name" value="TetR_N"/>
    <property type="match status" value="1"/>
</dbReference>
<name>A0A1H9MCI8_9BURK</name>
<proteinExistence type="predicted"/>
<feature type="domain" description="HTH tetR-type" evidence="5">
    <location>
        <begin position="24"/>
        <end position="84"/>
    </location>
</feature>
<keyword evidence="7" id="KW-1185">Reference proteome</keyword>